<keyword evidence="1" id="KW-0472">Membrane</keyword>
<evidence type="ECO:0000313" key="2">
    <source>
        <dbReference type="EMBL" id="MDX8481802.1"/>
    </source>
</evidence>
<name>A0ABU4Y4E0_9HYPH</name>
<sequence length="265" mass="28354">MTRRDFTERDIHMALDGELPGEERMAYDAWLEANPEMKAKSVRYIADRAALRAALAGVMDEPVPARLKAAVLGDAPTKTPAWRSRWWLSAAAAAVLMVGGFGGYVAGIGGIGRSDDRDEQLAEQAIAAHVIYAGEKRHAVEVPASDKDHLQTWLSNRVGLRLVAPDLTAEGFDLVGGRLLPSGEHGKAAAMLLYEDANGERISLFVTAESSETVKGTYAAKADGPEAVYWLDKGYGCAVVGSLPRERLSEVAKSAYGQLLAGISS</sequence>
<keyword evidence="3" id="KW-1185">Reference proteome</keyword>
<keyword evidence="1" id="KW-0812">Transmembrane</keyword>
<accession>A0ABU4Y4E0</accession>
<feature type="transmembrane region" description="Helical" evidence="1">
    <location>
        <begin position="86"/>
        <end position="107"/>
    </location>
</feature>
<proteinExistence type="predicted"/>
<organism evidence="2 3">
    <name type="scientific">Mesorhizobium album</name>
    <dbReference type="NCBI Taxonomy" id="3072314"/>
    <lineage>
        <taxon>Bacteria</taxon>
        <taxon>Pseudomonadati</taxon>
        <taxon>Pseudomonadota</taxon>
        <taxon>Alphaproteobacteria</taxon>
        <taxon>Hyphomicrobiales</taxon>
        <taxon>Phyllobacteriaceae</taxon>
        <taxon>Mesorhizobium</taxon>
    </lineage>
</organism>
<keyword evidence="1" id="KW-1133">Transmembrane helix</keyword>
<dbReference type="EMBL" id="JAVIIW010000037">
    <property type="protein sequence ID" value="MDX8481802.1"/>
    <property type="molecule type" value="Genomic_DNA"/>
</dbReference>
<evidence type="ECO:0000313" key="3">
    <source>
        <dbReference type="Proteomes" id="UP001287059"/>
    </source>
</evidence>
<protein>
    <submittedName>
        <fullName evidence="2">Anti-sigma factor</fullName>
    </submittedName>
</protein>
<evidence type="ECO:0000256" key="1">
    <source>
        <dbReference type="SAM" id="Phobius"/>
    </source>
</evidence>
<dbReference type="RefSeq" id="WP_320289952.1">
    <property type="nucleotide sequence ID" value="NZ_JAVIIW010000037.1"/>
</dbReference>
<gene>
    <name evidence="2" type="ORF">RFN28_25555</name>
</gene>
<reference evidence="2 3" key="1">
    <citation type="submission" date="2023-08" db="EMBL/GenBank/DDBJ databases">
        <title>Implementing the SeqCode for naming new Mesorhizobium species isolated from Vachellia karroo root nodules.</title>
        <authorList>
            <person name="Van Lill M."/>
        </authorList>
    </citation>
    <scope>NUCLEOTIDE SEQUENCE [LARGE SCALE GENOMIC DNA]</scope>
    <source>
        <strain evidence="2 3">VK24D</strain>
    </source>
</reference>
<dbReference type="Proteomes" id="UP001287059">
    <property type="component" value="Unassembled WGS sequence"/>
</dbReference>
<comment type="caution">
    <text evidence="2">The sequence shown here is derived from an EMBL/GenBank/DDBJ whole genome shotgun (WGS) entry which is preliminary data.</text>
</comment>